<feature type="compositionally biased region" description="Basic and acidic residues" evidence="1">
    <location>
        <begin position="184"/>
        <end position="193"/>
    </location>
</feature>
<sequence length="991" mass="115431">MGIVQSLIPFNKIDSQLGNRNNNGSQPKNAAKVDEYEDVELIQMKMAIMNDPNSFILNNLMMCIQFFENYEEDIIHIKETLVSTYESKLNKVLPSQKHVLLPDILQEHISHNIAFTSKRQTGDLIIESLQPIRIYIVHDNIEITERHYLSEYSSLNNGITYNMMVQPSENPGYVQLRRLDETPYTRNSSKKENINPSSTIDDDEIYDGDGESVYGRNSNMMHHIRVTPHHTRKKGFQTSSIFSAKSLPNLHDDKTIYEDQVSLSVKHIYETRPSRDIKTESDFEHRSSIESRRSHGQKTWLKNKLETRKGSYQRYSRSDVAKQKIHRPASISSSGYRSGACDSDSDWSYQTLSKSNVQTTHNMNHNENTADTSTKIYSDAMIPTQCFKKMRISNDGKIYMLQRERKPQNCKQFRLMMADRQYDSFVFYTSSKVFMSYFVDLFIDQLAEPLGFKQEDMNHVEESIIYCDKVIESHNLRLRRIESYEISPTIWLQWPEYAQEWLDRPRSTWPDYNDINKVKDFGCYVVPEDSLLKKRNILPKESSWHQNAKNVHQEIEWQLAFPAAERYLETCMTRSQVQVYLIALMLHKTFLRQIQDSTTGLTISHIRNKLFWLIEENDRPSKWPDNRTGDCLIKLLNSLYRCLSQNEPTLLDYFLRDKNVFNKVPANLLLHSQKQLKRIIENPVMYVFHAMENIKYSNNFFPRLNFTKLFNILTVKPWLAMNPALDMYLSSSKSDELCRDEIYNKSGGFWNRARKKNSHNYSASIAAPITARKTLITPRKATDCIVEISERCAELEGIRLAALLDFFVTHFVKMAECCHRYRAYQQKEVYLDQADRLSIILSEMTRYKDDAKAYRNKIYALRMKPTMNSTTRSQNEPPETPERNQKPIFSSTLKDRFTRQFAEVMKLPKNEQPQSSHEDYTNKITKTITSEIGLTNERNAQADTANTITSGDEGPNTLRKPISKDQGDDSTSNTIQKVVSLADNLSDTTFI</sequence>
<dbReference type="PANTHER" id="PTHR10656">
    <property type="entry name" value="CELL FATE DETERMINING PROTEIN MAB21-RELATED"/>
    <property type="match status" value="1"/>
</dbReference>
<evidence type="ECO:0000256" key="1">
    <source>
        <dbReference type="SAM" id="MobiDB-lite"/>
    </source>
</evidence>
<gene>
    <name evidence="3" type="ORF">ALC62_14812</name>
</gene>
<feature type="region of interest" description="Disordered" evidence="1">
    <location>
        <begin position="865"/>
        <end position="891"/>
    </location>
</feature>
<evidence type="ECO:0000259" key="2">
    <source>
        <dbReference type="Pfam" id="PF20266"/>
    </source>
</evidence>
<dbReference type="InterPro" id="IPR024810">
    <property type="entry name" value="MAB21L/cGLR"/>
</dbReference>
<dbReference type="Gene3D" id="1.10.1410.40">
    <property type="match status" value="1"/>
</dbReference>
<name>A0A151I879_9HYME</name>
<proteinExistence type="predicted"/>
<dbReference type="PANTHER" id="PTHR10656:SF69">
    <property type="entry name" value="MAB-21-LIKE HHH_H2TH-LIKE DOMAIN-CONTAINING PROTEIN"/>
    <property type="match status" value="1"/>
</dbReference>
<dbReference type="AlphaFoldDB" id="A0A151I879"/>
<feature type="compositionally biased region" description="Polar residues" evidence="1">
    <location>
        <begin position="866"/>
        <end position="877"/>
    </location>
</feature>
<feature type="compositionally biased region" description="Basic and acidic residues" evidence="1">
    <location>
        <begin position="278"/>
        <end position="293"/>
    </location>
</feature>
<protein>
    <recommendedName>
        <fullName evidence="2">Mab-21-like HhH/H2TH-like domain-containing protein</fullName>
    </recommendedName>
</protein>
<feature type="region of interest" description="Disordered" evidence="1">
    <location>
        <begin position="945"/>
        <end position="972"/>
    </location>
</feature>
<evidence type="ECO:0000313" key="3">
    <source>
        <dbReference type="EMBL" id="KYM94555.1"/>
    </source>
</evidence>
<feature type="domain" description="Mab-21-like HhH/H2TH-like" evidence="2">
    <location>
        <begin position="589"/>
        <end position="676"/>
    </location>
</feature>
<organism evidence="3 4">
    <name type="scientific">Cyphomyrmex costatus</name>
    <dbReference type="NCBI Taxonomy" id="456900"/>
    <lineage>
        <taxon>Eukaryota</taxon>
        <taxon>Metazoa</taxon>
        <taxon>Ecdysozoa</taxon>
        <taxon>Arthropoda</taxon>
        <taxon>Hexapoda</taxon>
        <taxon>Insecta</taxon>
        <taxon>Pterygota</taxon>
        <taxon>Neoptera</taxon>
        <taxon>Endopterygota</taxon>
        <taxon>Hymenoptera</taxon>
        <taxon>Apocrita</taxon>
        <taxon>Aculeata</taxon>
        <taxon>Formicoidea</taxon>
        <taxon>Formicidae</taxon>
        <taxon>Myrmicinae</taxon>
        <taxon>Cyphomyrmex</taxon>
    </lineage>
</organism>
<feature type="region of interest" description="Disordered" evidence="1">
    <location>
        <begin position="184"/>
        <end position="210"/>
    </location>
</feature>
<keyword evidence="4" id="KW-1185">Reference proteome</keyword>
<feature type="region of interest" description="Disordered" evidence="1">
    <location>
        <begin position="278"/>
        <end position="339"/>
    </location>
</feature>
<dbReference type="InterPro" id="IPR046906">
    <property type="entry name" value="Mab-21_HhH/H2TH-like"/>
</dbReference>
<accession>A0A151I879</accession>
<reference evidence="3 4" key="1">
    <citation type="submission" date="2016-03" db="EMBL/GenBank/DDBJ databases">
        <title>Cyphomyrmex costatus WGS genome.</title>
        <authorList>
            <person name="Nygaard S."/>
            <person name="Hu H."/>
            <person name="Boomsma J."/>
            <person name="Zhang G."/>
        </authorList>
    </citation>
    <scope>NUCLEOTIDE SEQUENCE [LARGE SCALE GENOMIC DNA]</scope>
    <source>
        <strain evidence="3">MS0001</strain>
        <tissue evidence="3">Whole body</tissue>
    </source>
</reference>
<dbReference type="EMBL" id="KQ978377">
    <property type="protein sequence ID" value="KYM94555.1"/>
    <property type="molecule type" value="Genomic_DNA"/>
</dbReference>
<dbReference type="SMART" id="SM01265">
    <property type="entry name" value="Mab-21"/>
    <property type="match status" value="1"/>
</dbReference>
<feature type="compositionally biased region" description="Acidic residues" evidence="1">
    <location>
        <begin position="200"/>
        <end position="210"/>
    </location>
</feature>
<dbReference type="Pfam" id="PF20266">
    <property type="entry name" value="Mab-21_C"/>
    <property type="match status" value="1"/>
</dbReference>
<evidence type="ECO:0000313" key="4">
    <source>
        <dbReference type="Proteomes" id="UP000078542"/>
    </source>
</evidence>
<dbReference type="Proteomes" id="UP000078542">
    <property type="component" value="Unassembled WGS sequence"/>
</dbReference>
<dbReference type="STRING" id="456900.A0A151I879"/>